<dbReference type="GO" id="GO:0016402">
    <property type="term" value="F:pristanoyl-CoA oxidase activity"/>
    <property type="evidence" value="ECO:0007669"/>
    <property type="project" value="TreeGrafter"/>
</dbReference>
<evidence type="ECO:0000256" key="10">
    <source>
        <dbReference type="PIRNR" id="PIRNR000168"/>
    </source>
</evidence>
<sequence length="694" mass="78044">MGESNTDFLPDLPAGPLDCYRKRAKFCWKKLRVIFEDPEVLRLKYEVWNSLENDPLYSKPPMPLTAEQQKHRTAKQYCATAQNNFVPDSLYNAPYSKKTRHLMSVNEAVHAVCPSISVKLALGVGLFTNALLAMGTERHLPIYQAAWKREIVPCIALTELSHGSNTKCIRTTATYDPSTQEFVIHTPDFEAAKVWIGNLGKTANIALLFAILHTQDGTSHGLHAFLVPIRDPKTMLPYPGVTVGDMGDKIGLNGIDNGFVLFDKYRIPRVNLLNRTGDVTPEGVYESVFSEPGKVLGAALEALSAARIGIMQESSNNSLAHAAVIAVRYAALRRQFAPQANAEEKPIIEYQLHQWRIFPYLAASCVLKISVGMLTDLYLNFVEQSQQSEVNHLDQMTQKVAEIHALVSSSKPLVTWTARDAIQEAREACGGHGYLRAANLGELRNNHDPSVTYEGDNNVLGQQTSNWLLRQWASNNLETPFHTVRFLERRNEILNRKFNGTTIRDVMNFVFVRESYEWLLCWLMRSTHLRMNKEKTNGSCNFDARNNAQVYLARDLTKAYAELYAINCYMQRCSKPDVADELKDVLQSLGLIYALWCLDKHLPSFYQGCFASGSTFADLLREGLLHQCACIKDSAVSIADSLAPPDFALNSVIAKSDGKLYQNLQMEFMTNPGALERPDWWRDILPSNKIISKL</sequence>
<keyword evidence="5 10" id="KW-0274">FAD</keyword>
<evidence type="ECO:0000256" key="3">
    <source>
        <dbReference type="ARBA" id="ARBA00006288"/>
    </source>
</evidence>
<dbReference type="GO" id="GO:0055088">
    <property type="term" value="P:lipid homeostasis"/>
    <property type="evidence" value="ECO:0007669"/>
    <property type="project" value="TreeGrafter"/>
</dbReference>
<dbReference type="InterPro" id="IPR006091">
    <property type="entry name" value="Acyl-CoA_Oxase/DH_mid-dom"/>
</dbReference>
<reference evidence="16" key="1">
    <citation type="submission" date="2020-03" db="EMBL/GenBank/DDBJ databases">
        <title>Transcriptomic Profiling of the Digestive Tract of the Rat Flea, Xenopsylla cheopis, Following Blood Feeding and Infection with Yersinia pestis.</title>
        <authorList>
            <person name="Bland D.M."/>
            <person name="Martens C.A."/>
            <person name="Virtaneva K."/>
            <person name="Kanakabandi K."/>
            <person name="Long D."/>
            <person name="Rosenke R."/>
            <person name="Saturday G.A."/>
            <person name="Hoyt F.H."/>
            <person name="Bruno D.P."/>
            <person name="Ribeiro J.M.C."/>
            <person name="Hinnebusch J."/>
        </authorList>
    </citation>
    <scope>NUCLEOTIDE SEQUENCE</scope>
</reference>
<evidence type="ECO:0000313" key="16">
    <source>
        <dbReference type="EMBL" id="NOV47106.1"/>
    </source>
</evidence>
<dbReference type="InterPro" id="IPR046373">
    <property type="entry name" value="Acyl-CoA_Oxase/DH_mid-dom_sf"/>
</dbReference>
<dbReference type="AlphaFoldDB" id="A0A6M2DM39"/>
<dbReference type="EMBL" id="GIIL01003380">
    <property type="protein sequence ID" value="NOV47106.1"/>
    <property type="molecule type" value="Transcribed_RNA"/>
</dbReference>
<evidence type="ECO:0000259" key="14">
    <source>
        <dbReference type="Pfam" id="PF02770"/>
    </source>
</evidence>
<dbReference type="Pfam" id="PF22924">
    <property type="entry name" value="ACOX_C_alpha1"/>
    <property type="match status" value="1"/>
</dbReference>
<evidence type="ECO:0000256" key="5">
    <source>
        <dbReference type="ARBA" id="ARBA00022827"/>
    </source>
</evidence>
<keyword evidence="8" id="KW-0443">Lipid metabolism</keyword>
<evidence type="ECO:0000256" key="7">
    <source>
        <dbReference type="ARBA" id="ARBA00023002"/>
    </source>
</evidence>
<proteinExistence type="inferred from homology"/>
<comment type="cofactor">
    <cofactor evidence="1">
        <name>FAD</name>
        <dbReference type="ChEBI" id="CHEBI:57692"/>
    </cofactor>
</comment>
<dbReference type="Pfam" id="PF01756">
    <property type="entry name" value="ACOX"/>
    <property type="match status" value="1"/>
</dbReference>
<dbReference type="GO" id="GO:0005777">
    <property type="term" value="C:peroxisome"/>
    <property type="evidence" value="ECO:0007669"/>
    <property type="project" value="UniProtKB-SubCell"/>
</dbReference>
<name>A0A6M2DM39_XENCH</name>
<dbReference type="FunFam" id="1.20.140.10:FF:000010">
    <property type="entry name" value="Acyl-coenzyme A oxidase"/>
    <property type="match status" value="1"/>
</dbReference>
<protein>
    <recommendedName>
        <fullName evidence="10">Acyl-coenzyme A oxidase</fullName>
    </recommendedName>
</protein>
<dbReference type="Gene3D" id="2.40.110.10">
    <property type="entry name" value="Butyryl-CoA Dehydrogenase, subunit A, domain 2"/>
    <property type="match status" value="1"/>
</dbReference>
<organism evidence="16">
    <name type="scientific">Xenopsylla cheopis</name>
    <name type="common">Oriental rat flea</name>
    <name type="synonym">Pulex cheopis</name>
    <dbReference type="NCBI Taxonomy" id="163159"/>
    <lineage>
        <taxon>Eukaryota</taxon>
        <taxon>Metazoa</taxon>
        <taxon>Ecdysozoa</taxon>
        <taxon>Arthropoda</taxon>
        <taxon>Hexapoda</taxon>
        <taxon>Insecta</taxon>
        <taxon>Pterygota</taxon>
        <taxon>Neoptera</taxon>
        <taxon>Endopterygota</taxon>
        <taxon>Siphonaptera</taxon>
        <taxon>Pulicidae</taxon>
        <taxon>Xenopsyllinae</taxon>
        <taxon>Xenopsylla</taxon>
    </lineage>
</organism>
<evidence type="ECO:0000256" key="12">
    <source>
        <dbReference type="PIRSR" id="PIRSR000168-2"/>
    </source>
</evidence>
<dbReference type="SUPFAM" id="SSF56645">
    <property type="entry name" value="Acyl-CoA dehydrogenase NM domain-like"/>
    <property type="match status" value="1"/>
</dbReference>
<dbReference type="SUPFAM" id="SSF47203">
    <property type="entry name" value="Acyl-CoA dehydrogenase C-terminal domain-like"/>
    <property type="match status" value="2"/>
</dbReference>
<keyword evidence="9" id="KW-0576">Peroxisome</keyword>
<dbReference type="FunFam" id="2.40.110.10:FF:000005">
    <property type="entry name" value="Acyl-coenzyme A oxidase"/>
    <property type="match status" value="1"/>
</dbReference>
<evidence type="ECO:0000256" key="4">
    <source>
        <dbReference type="ARBA" id="ARBA00022630"/>
    </source>
</evidence>
<keyword evidence="4 10" id="KW-0285">Flavoprotein</keyword>
<dbReference type="GO" id="GO:0033540">
    <property type="term" value="P:fatty acid beta-oxidation using acyl-CoA oxidase"/>
    <property type="evidence" value="ECO:0007669"/>
    <property type="project" value="TreeGrafter"/>
</dbReference>
<feature type="active site" description="Proton acceptor" evidence="11">
    <location>
        <position position="454"/>
    </location>
</feature>
<dbReference type="Pfam" id="PF02770">
    <property type="entry name" value="Acyl-CoA_dh_M"/>
    <property type="match status" value="1"/>
</dbReference>
<dbReference type="FunFam" id="1.20.140.10:FF:000007">
    <property type="entry name" value="Acyl-coenzyme A oxidase"/>
    <property type="match status" value="1"/>
</dbReference>
<accession>A0A6M2DM39</accession>
<feature type="domain" description="Acyl-CoA oxidase C-alpha1" evidence="15">
    <location>
        <begin position="303"/>
        <end position="469"/>
    </location>
</feature>
<evidence type="ECO:0000256" key="11">
    <source>
        <dbReference type="PIRSR" id="PIRSR000168-1"/>
    </source>
</evidence>
<dbReference type="InterPro" id="IPR002655">
    <property type="entry name" value="Acyl-CoA_oxidase_C"/>
</dbReference>
<evidence type="ECO:0000256" key="9">
    <source>
        <dbReference type="ARBA" id="ARBA00023140"/>
    </source>
</evidence>
<keyword evidence="6" id="KW-0276">Fatty acid metabolism</keyword>
<dbReference type="PIRSF" id="PIRSF000168">
    <property type="entry name" value="Acyl-CoA_oxidase"/>
    <property type="match status" value="1"/>
</dbReference>
<evidence type="ECO:0000256" key="2">
    <source>
        <dbReference type="ARBA" id="ARBA00004275"/>
    </source>
</evidence>
<comment type="similarity">
    <text evidence="3 10">Belongs to the acyl-CoA oxidase family.</text>
</comment>
<evidence type="ECO:0000256" key="8">
    <source>
        <dbReference type="ARBA" id="ARBA00023098"/>
    </source>
</evidence>
<evidence type="ECO:0000259" key="15">
    <source>
        <dbReference type="Pfam" id="PF22924"/>
    </source>
</evidence>
<dbReference type="InterPro" id="IPR009100">
    <property type="entry name" value="AcylCoA_DH/oxidase_NM_dom_sf"/>
</dbReference>
<dbReference type="InterPro" id="IPR036250">
    <property type="entry name" value="AcylCo_DH-like_C"/>
</dbReference>
<keyword evidence="7" id="KW-0560">Oxidoreductase</keyword>
<dbReference type="PANTHER" id="PTHR10909:SF223">
    <property type="entry name" value="ACYL-COENZYME A OXIDASE"/>
    <property type="match status" value="1"/>
</dbReference>
<feature type="binding site" evidence="12">
    <location>
        <position position="197"/>
    </location>
    <ligand>
        <name>FAD</name>
        <dbReference type="ChEBI" id="CHEBI:57692"/>
    </ligand>
</feature>
<dbReference type="PANTHER" id="PTHR10909">
    <property type="entry name" value="ELECTRON TRANSPORT OXIDOREDUCTASE"/>
    <property type="match status" value="1"/>
</dbReference>
<evidence type="ECO:0000256" key="1">
    <source>
        <dbReference type="ARBA" id="ARBA00001974"/>
    </source>
</evidence>
<feature type="domain" description="Acyl-CoA oxidase/dehydrogenase middle" evidence="14">
    <location>
        <begin position="154"/>
        <end position="264"/>
    </location>
</feature>
<dbReference type="GO" id="GO:0005504">
    <property type="term" value="F:fatty acid binding"/>
    <property type="evidence" value="ECO:0007669"/>
    <property type="project" value="TreeGrafter"/>
</dbReference>
<evidence type="ECO:0000259" key="13">
    <source>
        <dbReference type="Pfam" id="PF01756"/>
    </source>
</evidence>
<dbReference type="Gene3D" id="1.20.140.10">
    <property type="entry name" value="Butyryl-CoA Dehydrogenase, subunit A, domain 3"/>
    <property type="match status" value="2"/>
</dbReference>
<feature type="binding site" evidence="12">
    <location>
        <position position="158"/>
    </location>
    <ligand>
        <name>FAD</name>
        <dbReference type="ChEBI" id="CHEBI:57692"/>
    </ligand>
</feature>
<evidence type="ECO:0000256" key="6">
    <source>
        <dbReference type="ARBA" id="ARBA00022832"/>
    </source>
</evidence>
<comment type="subcellular location">
    <subcellularLocation>
        <location evidence="2">Peroxisome</location>
    </subcellularLocation>
</comment>
<dbReference type="InterPro" id="IPR012258">
    <property type="entry name" value="Acyl-CoA_oxidase"/>
</dbReference>
<dbReference type="GO" id="GO:0071949">
    <property type="term" value="F:FAD binding"/>
    <property type="evidence" value="ECO:0007669"/>
    <property type="project" value="InterPro"/>
</dbReference>
<dbReference type="InterPro" id="IPR055060">
    <property type="entry name" value="ACOX_C_alpha1"/>
</dbReference>
<feature type="domain" description="Acyl-CoA oxidase C-terminal" evidence="13">
    <location>
        <begin position="512"/>
        <end position="685"/>
    </location>
</feature>